<dbReference type="EMBL" id="BAEH01000094">
    <property type="protein sequence ID" value="GAB19725.1"/>
    <property type="molecule type" value="Genomic_DNA"/>
</dbReference>
<evidence type="ECO:0000259" key="2">
    <source>
        <dbReference type="Pfam" id="PF01551"/>
    </source>
</evidence>
<keyword evidence="1" id="KW-1133">Transmembrane helix</keyword>
<feature type="domain" description="M23ase beta-sheet core" evidence="2">
    <location>
        <begin position="185"/>
        <end position="277"/>
    </location>
</feature>
<dbReference type="SUPFAM" id="SSF51261">
    <property type="entry name" value="Duplicated hybrid motif"/>
    <property type="match status" value="1"/>
</dbReference>
<dbReference type="eggNOG" id="COG0739">
    <property type="taxonomic scope" value="Bacteria"/>
</dbReference>
<reference evidence="3 4" key="1">
    <citation type="submission" date="2011-12" db="EMBL/GenBank/DDBJ databases">
        <title>Whole genome shotgun sequence of Gordonia effusa NBRC 100432.</title>
        <authorList>
            <person name="Yoshida I."/>
            <person name="Takarada H."/>
            <person name="Hosoyama A."/>
            <person name="Tsuchikane K."/>
            <person name="Katsumata H."/>
            <person name="Yamazaki S."/>
            <person name="Fujita N."/>
        </authorList>
    </citation>
    <scope>NUCLEOTIDE SEQUENCE [LARGE SCALE GENOMIC DNA]</scope>
    <source>
        <strain evidence="3 4">NBRC 100432</strain>
    </source>
</reference>
<dbReference type="Pfam" id="PF01551">
    <property type="entry name" value="Peptidase_M23"/>
    <property type="match status" value="1"/>
</dbReference>
<name>H0R3S4_9ACTN</name>
<dbReference type="STRING" id="1077974.GOEFS_094_00240"/>
<proteinExistence type="predicted"/>
<gene>
    <name evidence="3" type="ORF">GOEFS_094_00240</name>
</gene>
<dbReference type="CDD" id="cd12797">
    <property type="entry name" value="M23_peptidase"/>
    <property type="match status" value="1"/>
</dbReference>
<dbReference type="InterPro" id="IPR016047">
    <property type="entry name" value="M23ase_b-sheet_dom"/>
</dbReference>
<organism evidence="3 4">
    <name type="scientific">Gordonia effusa NBRC 100432</name>
    <dbReference type="NCBI Taxonomy" id="1077974"/>
    <lineage>
        <taxon>Bacteria</taxon>
        <taxon>Bacillati</taxon>
        <taxon>Actinomycetota</taxon>
        <taxon>Actinomycetes</taxon>
        <taxon>Mycobacteriales</taxon>
        <taxon>Gordoniaceae</taxon>
        <taxon>Gordonia</taxon>
    </lineage>
</organism>
<dbReference type="RefSeq" id="WP_007319060.1">
    <property type="nucleotide sequence ID" value="NZ_BAEH01000094.1"/>
</dbReference>
<comment type="caution">
    <text evidence="3">The sequence shown here is derived from an EMBL/GenBank/DDBJ whole genome shotgun (WGS) entry which is preliminary data.</text>
</comment>
<dbReference type="PANTHER" id="PTHR21666">
    <property type="entry name" value="PEPTIDASE-RELATED"/>
    <property type="match status" value="1"/>
</dbReference>
<evidence type="ECO:0000256" key="1">
    <source>
        <dbReference type="SAM" id="Phobius"/>
    </source>
</evidence>
<dbReference type="Proteomes" id="UP000035034">
    <property type="component" value="Unassembled WGS sequence"/>
</dbReference>
<keyword evidence="4" id="KW-1185">Reference proteome</keyword>
<dbReference type="AlphaFoldDB" id="H0R3S4"/>
<feature type="transmembrane region" description="Helical" evidence="1">
    <location>
        <begin position="96"/>
        <end position="115"/>
    </location>
</feature>
<dbReference type="InterPro" id="IPR011055">
    <property type="entry name" value="Dup_hybrid_motif"/>
</dbReference>
<dbReference type="InterPro" id="IPR050570">
    <property type="entry name" value="Cell_wall_metabolism_enzyme"/>
</dbReference>
<accession>H0R3S4</accession>
<dbReference type="Gene3D" id="2.70.70.10">
    <property type="entry name" value="Glucose Permease (Domain IIA)"/>
    <property type="match status" value="1"/>
</dbReference>
<feature type="transmembrane region" description="Helical" evidence="1">
    <location>
        <begin position="41"/>
        <end position="63"/>
    </location>
</feature>
<evidence type="ECO:0000313" key="4">
    <source>
        <dbReference type="Proteomes" id="UP000035034"/>
    </source>
</evidence>
<keyword evidence="1" id="KW-0812">Transmembrane</keyword>
<dbReference type="PANTHER" id="PTHR21666:SF270">
    <property type="entry name" value="MUREIN HYDROLASE ACTIVATOR ENVC"/>
    <property type="match status" value="1"/>
</dbReference>
<evidence type="ECO:0000313" key="3">
    <source>
        <dbReference type="EMBL" id="GAB19725.1"/>
    </source>
</evidence>
<keyword evidence="1" id="KW-0472">Membrane</keyword>
<feature type="transmembrane region" description="Helical" evidence="1">
    <location>
        <begin position="69"/>
        <end position="89"/>
    </location>
</feature>
<dbReference type="GO" id="GO:0004222">
    <property type="term" value="F:metalloendopeptidase activity"/>
    <property type="evidence" value="ECO:0007669"/>
    <property type="project" value="TreeGrafter"/>
</dbReference>
<sequence>MNGKEFRGPLLIAVMGIAPWTIVVCFWLVKAWTADSFNSWTQVVTVGVGSILILAVISIPPGWVYGERLVVTLRCGVILALSVSVIRVWSDHSDRLTLLSFAIGIGILVVIVRFVTQSTGTAVVDLRHPVPATLFANQAGRFGNHHKSVIAQRWAADLSALGPGGRRASTIVATRAEQCVIFDLAVYAPCNGVVVDCADGRSDNIDLTTSPRYSDGRGNFISIATDDVTVLMAHLRRGSVAVNTGDQVTAGQVVARVGNSGRTSEPHLHLHCEIDGRGVPFTIDGQKLFRGVRLNQR</sequence>
<protein>
    <recommendedName>
        <fullName evidence="2">M23ase beta-sheet core domain-containing protein</fullName>
    </recommendedName>
</protein>
<feature type="transmembrane region" description="Helical" evidence="1">
    <location>
        <begin position="6"/>
        <end position="29"/>
    </location>
</feature>
<dbReference type="OrthoDB" id="9809488at2"/>